<keyword evidence="12" id="KW-0418">Kinase</keyword>
<keyword evidence="4 9" id="KW-0498">Mitosis</keyword>
<keyword evidence="3 9" id="KW-0132">Cell division</keyword>
<dbReference type="Gene3D" id="3.30.457.50">
    <property type="entry name" value="Chromosome segregation protein Spc25"/>
    <property type="match status" value="1"/>
</dbReference>
<comment type="caution">
    <text evidence="12">The sequence shown here is derived from an EMBL/GenBank/DDBJ whole genome shotgun (WGS) entry which is preliminary data.</text>
</comment>
<evidence type="ECO:0000256" key="6">
    <source>
        <dbReference type="ARBA" id="ARBA00023054"/>
    </source>
</evidence>
<proteinExistence type="inferred from homology"/>
<dbReference type="GO" id="GO:0005634">
    <property type="term" value="C:nucleus"/>
    <property type="evidence" value="ECO:0007669"/>
    <property type="project" value="UniProtKB-SubCell"/>
</dbReference>
<dbReference type="EMBL" id="SNSC02000001">
    <property type="protein sequence ID" value="TID27963.1"/>
    <property type="molecule type" value="Genomic_DNA"/>
</dbReference>
<name>A0A4Z1PG97_9PEZI</name>
<accession>A0A4Z1PG97</accession>
<keyword evidence="6 10" id="KW-0175">Coiled coil</keyword>
<comment type="similarity">
    <text evidence="1 9">Belongs to the SPC25 family.</text>
</comment>
<dbReference type="InterPro" id="IPR013255">
    <property type="entry name" value="Spc25_C"/>
</dbReference>
<dbReference type="FunFam" id="3.30.457.50:FF:000001">
    <property type="entry name" value="Probable kinetochore protein spc25"/>
    <property type="match status" value="1"/>
</dbReference>
<organism evidence="12 13">
    <name type="scientific">Venturia nashicola</name>
    <dbReference type="NCBI Taxonomy" id="86259"/>
    <lineage>
        <taxon>Eukaryota</taxon>
        <taxon>Fungi</taxon>
        <taxon>Dikarya</taxon>
        <taxon>Ascomycota</taxon>
        <taxon>Pezizomycotina</taxon>
        <taxon>Dothideomycetes</taxon>
        <taxon>Pleosporomycetidae</taxon>
        <taxon>Venturiales</taxon>
        <taxon>Venturiaceae</taxon>
        <taxon>Venturia</taxon>
    </lineage>
</organism>
<protein>
    <recommendedName>
        <fullName evidence="9">Kinetochore protein SPC25</fullName>
    </recommendedName>
</protein>
<dbReference type="CDD" id="cd23784">
    <property type="entry name" value="RWD_Spc25"/>
    <property type="match status" value="1"/>
</dbReference>
<evidence type="ECO:0000259" key="11">
    <source>
        <dbReference type="Pfam" id="PF08234"/>
    </source>
</evidence>
<keyword evidence="9" id="KW-0539">Nucleus</keyword>
<dbReference type="STRING" id="86259.A0A4Z1PG97"/>
<keyword evidence="13" id="KW-1185">Reference proteome</keyword>
<evidence type="ECO:0000256" key="4">
    <source>
        <dbReference type="ARBA" id="ARBA00022776"/>
    </source>
</evidence>
<keyword evidence="12" id="KW-0808">Transferase</keyword>
<comment type="subcellular location">
    <subcellularLocation>
        <location evidence="9">Nucleus</location>
    </subcellularLocation>
    <subcellularLocation>
        <location evidence="9">Chromosome</location>
        <location evidence="9">Centromere</location>
        <location evidence="9">Kinetochore</location>
    </subcellularLocation>
</comment>
<comment type="subunit">
    <text evidence="9">Component of the NDC80 complex.</text>
</comment>
<dbReference type="GO" id="GO:0007059">
    <property type="term" value="P:chromosome segregation"/>
    <property type="evidence" value="ECO:0007669"/>
    <property type="project" value="InterPro"/>
</dbReference>
<evidence type="ECO:0000256" key="7">
    <source>
        <dbReference type="ARBA" id="ARBA00023306"/>
    </source>
</evidence>
<dbReference type="Proteomes" id="UP000298493">
    <property type="component" value="Unassembled WGS sequence"/>
</dbReference>
<reference evidence="12 13" key="1">
    <citation type="submission" date="2019-04" db="EMBL/GenBank/DDBJ databases">
        <title>High contiguity whole genome sequence and gene annotation resource for two Venturia nashicola isolates.</title>
        <authorList>
            <person name="Prokchorchik M."/>
            <person name="Won K."/>
            <person name="Lee Y."/>
            <person name="Choi E.D."/>
            <person name="Segonzac C."/>
            <person name="Sohn K.H."/>
        </authorList>
    </citation>
    <scope>NUCLEOTIDE SEQUENCE [LARGE SCALE GENOMIC DNA]</scope>
    <source>
        <strain evidence="12 13">PRI2</strain>
    </source>
</reference>
<keyword evidence="5 9" id="KW-0995">Kinetochore</keyword>
<evidence type="ECO:0000256" key="8">
    <source>
        <dbReference type="ARBA" id="ARBA00023328"/>
    </source>
</evidence>
<dbReference type="InterPro" id="IPR045143">
    <property type="entry name" value="Spc25"/>
</dbReference>
<comment type="function">
    <text evidence="9">Acts as a component of the essential kinetochore-associated NDC80 complex, which is required for chromosome segregation and spindle checkpoint activity.</text>
</comment>
<dbReference type="GO" id="GO:0031262">
    <property type="term" value="C:Ndc80 complex"/>
    <property type="evidence" value="ECO:0007669"/>
    <property type="project" value="InterPro"/>
</dbReference>
<dbReference type="PANTHER" id="PTHR14281">
    <property type="entry name" value="KINETOCHORE PROTEIN SPC25-RELATED"/>
    <property type="match status" value="1"/>
</dbReference>
<dbReference type="GO" id="GO:0016301">
    <property type="term" value="F:kinase activity"/>
    <property type="evidence" value="ECO:0007669"/>
    <property type="project" value="UniProtKB-KW"/>
</dbReference>
<evidence type="ECO:0000256" key="2">
    <source>
        <dbReference type="ARBA" id="ARBA00022454"/>
    </source>
</evidence>
<dbReference type="PANTHER" id="PTHR14281:SF0">
    <property type="entry name" value="KINETOCHORE PROTEIN SPC25"/>
    <property type="match status" value="1"/>
</dbReference>
<evidence type="ECO:0000256" key="3">
    <source>
        <dbReference type="ARBA" id="ARBA00022618"/>
    </source>
</evidence>
<keyword evidence="2 9" id="KW-0158">Chromosome</keyword>
<keyword evidence="7 9" id="KW-0131">Cell cycle</keyword>
<evidence type="ECO:0000313" key="13">
    <source>
        <dbReference type="Proteomes" id="UP000298493"/>
    </source>
</evidence>
<dbReference type="Pfam" id="PF08234">
    <property type="entry name" value="Spindle_Spc25"/>
    <property type="match status" value="1"/>
</dbReference>
<feature type="domain" description="Chromosome segregation protein Spc25 C-terminal" evidence="11">
    <location>
        <begin position="185"/>
        <end position="255"/>
    </location>
</feature>
<sequence>MTSTMSYEPALSASMSRTHLNQEGSSMTDQLPSVNFNFDDLREHMNRFTSRFDEFIEKGRKRVLEERNQFRMNVTELQEDQKQTSRAIEIETLKAQSHSATLQKETAEKSEMQSQIAHLQTHRDNLLASRSQYTSELTQLQQTLQARRLQQSQHAKYLQGQSRHNVPELQFWEDHLCMGISGCGQEDRLKFNFTHVCEKDWEREAWFELDTSSREYRVLKTSPKLENSDVEAEVEKLNESRELGPFFKGMRTLFVKSMK</sequence>
<evidence type="ECO:0000256" key="5">
    <source>
        <dbReference type="ARBA" id="ARBA00022838"/>
    </source>
</evidence>
<evidence type="ECO:0000256" key="1">
    <source>
        <dbReference type="ARBA" id="ARBA00006379"/>
    </source>
</evidence>
<dbReference type="AlphaFoldDB" id="A0A4Z1PG97"/>
<evidence type="ECO:0000256" key="10">
    <source>
        <dbReference type="SAM" id="Coils"/>
    </source>
</evidence>
<feature type="coiled-coil region" evidence="10">
    <location>
        <begin position="60"/>
        <end position="143"/>
    </location>
</feature>
<evidence type="ECO:0000256" key="9">
    <source>
        <dbReference type="RuleBase" id="RU367150"/>
    </source>
</evidence>
<evidence type="ECO:0000313" key="12">
    <source>
        <dbReference type="EMBL" id="TID27963.1"/>
    </source>
</evidence>
<gene>
    <name evidence="12" type="ORF">E6O75_ATG00730</name>
</gene>
<dbReference type="GO" id="GO:0051301">
    <property type="term" value="P:cell division"/>
    <property type="evidence" value="ECO:0007669"/>
    <property type="project" value="UniProtKB-UniRule"/>
</dbReference>
<keyword evidence="8 9" id="KW-0137">Centromere</keyword>